<proteinExistence type="predicted"/>
<dbReference type="EMBL" id="CM039178">
    <property type="protein sequence ID" value="KAH9679576.1"/>
    <property type="molecule type" value="Genomic_DNA"/>
</dbReference>
<reference evidence="2" key="1">
    <citation type="journal article" date="2023" name="Hortic. Res.">
        <title>A chromosome-level phased genome enabling allele-level studies in sweet orange: a case study on citrus Huanglongbing tolerance.</title>
        <authorList>
            <person name="Wu B."/>
            <person name="Yu Q."/>
            <person name="Deng Z."/>
            <person name="Duan Y."/>
            <person name="Luo F."/>
            <person name="Gmitter F. Jr."/>
        </authorList>
    </citation>
    <scope>NUCLEOTIDE SEQUENCE [LARGE SCALE GENOMIC DNA]</scope>
    <source>
        <strain evidence="2">cv. Valencia</strain>
    </source>
</reference>
<gene>
    <name evidence="1" type="ORF">KPL71_026185</name>
</gene>
<keyword evidence="2" id="KW-1185">Reference proteome</keyword>
<sequence length="423" mass="47825">MHQYSAQIIPDPSDTDQTSDSNLAVSVNQSESDTDSSLESSISSSDSKKSYVDITRILMAQPEETEPAQSSRTDPFFEIPSEIEEDAPEASSAPNRPAQSHYDHKPSNGSLRDWFDTLGEYRQLQFVQLLNVSSALSVIHGQFNDPTLKHDTTDYSPHNDEIESYFSEQEEPTDETVFALQNSSDDSENDKFQIVFYQQLLSLDTTIPISSIKLHILPSKFQRPIPAIGLLDTRAQRSVLNPDILPFQSWQHYEENFKAVNGKLFTGTLITRKPIGIQIFLNCVIWMKVIGSHLPNKDILLGFDIIHQIKHLQIIPTRIQVKSMFKPFTNVLKLYGLSETSQPFQDISTRFLKFCPESHADFHHPNPLWKNPQFSIQLPFKLNEDVNPTKATHPGMSHSDLVLAQKGYSQLLAQGLIEPTSSQ</sequence>
<dbReference type="Proteomes" id="UP000829398">
    <property type="component" value="Chromosome 9"/>
</dbReference>
<evidence type="ECO:0000313" key="2">
    <source>
        <dbReference type="Proteomes" id="UP000829398"/>
    </source>
</evidence>
<evidence type="ECO:0000313" key="1">
    <source>
        <dbReference type="EMBL" id="KAH9679576.1"/>
    </source>
</evidence>
<name>A0ACB8HXR3_CITSI</name>
<comment type="caution">
    <text evidence="1">The sequence shown here is derived from an EMBL/GenBank/DDBJ whole genome shotgun (WGS) entry which is preliminary data.</text>
</comment>
<protein>
    <submittedName>
        <fullName evidence="1">Uncharacterized protein</fullName>
    </submittedName>
</protein>
<organism evidence="1 2">
    <name type="scientific">Citrus sinensis</name>
    <name type="common">Sweet orange</name>
    <name type="synonym">Citrus aurantium var. sinensis</name>
    <dbReference type="NCBI Taxonomy" id="2711"/>
    <lineage>
        <taxon>Eukaryota</taxon>
        <taxon>Viridiplantae</taxon>
        <taxon>Streptophyta</taxon>
        <taxon>Embryophyta</taxon>
        <taxon>Tracheophyta</taxon>
        <taxon>Spermatophyta</taxon>
        <taxon>Magnoliopsida</taxon>
        <taxon>eudicotyledons</taxon>
        <taxon>Gunneridae</taxon>
        <taxon>Pentapetalae</taxon>
        <taxon>rosids</taxon>
        <taxon>malvids</taxon>
        <taxon>Sapindales</taxon>
        <taxon>Rutaceae</taxon>
        <taxon>Aurantioideae</taxon>
        <taxon>Citrus</taxon>
    </lineage>
</organism>
<accession>A0ACB8HXR3</accession>